<dbReference type="InterPro" id="IPR001444">
    <property type="entry name" value="Flag_bb_rod_N"/>
</dbReference>
<comment type="function">
    <text evidence="5 6">Structural component of flagellum, the bacterial motility apparatus. Part of the rod structure of flagellar basal body.</text>
</comment>
<dbReference type="GO" id="GO:0071978">
    <property type="term" value="P:bacterial-type flagellum-dependent swarming motility"/>
    <property type="evidence" value="ECO:0007669"/>
    <property type="project" value="TreeGrafter"/>
</dbReference>
<sequence length="131" mass="14026">MDLLSGASFQRLEGALKAASLRQSVLSNNIANVDTPNFKRSDVVFEDLLAQAMGTGNNAQTTSPGGSGAATSIVPQAQVVTEGGTLINNDKNNVDIDKEMSLLAENQLRYNFYAQQVNHDIKMLRIGITGQ</sequence>
<dbReference type="InterPro" id="IPR006300">
    <property type="entry name" value="FlgB"/>
</dbReference>
<comment type="subunit">
    <text evidence="6">The basal body constitutes a major portion of the flagellar organelle and consists of a number of rings mounted on a central rod.</text>
</comment>
<dbReference type="EMBL" id="JACJVO010000022">
    <property type="protein sequence ID" value="MBB6732844.1"/>
    <property type="molecule type" value="Genomic_DNA"/>
</dbReference>
<dbReference type="PROSITE" id="PS00588">
    <property type="entry name" value="FLAGELLA_BB_ROD"/>
    <property type="match status" value="1"/>
</dbReference>
<dbReference type="Proteomes" id="UP000564644">
    <property type="component" value="Unassembled WGS sequence"/>
</dbReference>
<comment type="caution">
    <text evidence="8">The sequence shown here is derived from an EMBL/GenBank/DDBJ whole genome shotgun (WGS) entry which is preliminary data.</text>
</comment>
<accession>A0A7X0SMZ1</accession>
<keyword evidence="4 6" id="KW-0975">Bacterial flagellum</keyword>
<dbReference type="NCBIfam" id="TIGR01396">
    <property type="entry name" value="FlgB"/>
    <property type="match status" value="1"/>
</dbReference>
<evidence type="ECO:0000256" key="3">
    <source>
        <dbReference type="ARBA" id="ARBA00014376"/>
    </source>
</evidence>
<evidence type="ECO:0000256" key="4">
    <source>
        <dbReference type="ARBA" id="ARBA00023143"/>
    </source>
</evidence>
<organism evidence="8 9">
    <name type="scientific">Cohnella zeiphila</name>
    <dbReference type="NCBI Taxonomy" id="2761120"/>
    <lineage>
        <taxon>Bacteria</taxon>
        <taxon>Bacillati</taxon>
        <taxon>Bacillota</taxon>
        <taxon>Bacilli</taxon>
        <taxon>Bacillales</taxon>
        <taxon>Paenibacillaceae</taxon>
        <taxon>Cohnella</taxon>
    </lineage>
</organism>
<reference evidence="8 9" key="1">
    <citation type="submission" date="2020-08" db="EMBL/GenBank/DDBJ databases">
        <title>Cohnella phylogeny.</title>
        <authorList>
            <person name="Dunlap C."/>
        </authorList>
    </citation>
    <scope>NUCLEOTIDE SEQUENCE [LARGE SCALE GENOMIC DNA]</scope>
    <source>
        <strain evidence="8 9">CBP 2801</strain>
    </source>
</reference>
<name>A0A7X0SMZ1_9BACL</name>
<feature type="domain" description="Flagellar basal body rod protein N-terminal" evidence="7">
    <location>
        <begin position="13"/>
        <end position="39"/>
    </location>
</feature>
<dbReference type="PANTHER" id="PTHR30435:SF12">
    <property type="entry name" value="FLAGELLAR BASAL BODY ROD PROTEIN FLGB"/>
    <property type="match status" value="1"/>
</dbReference>
<gene>
    <name evidence="8" type="primary">flgB</name>
    <name evidence="8" type="ORF">H7C18_18170</name>
</gene>
<dbReference type="RefSeq" id="WP_185130512.1">
    <property type="nucleotide sequence ID" value="NZ_JACJVO010000022.1"/>
</dbReference>
<evidence type="ECO:0000256" key="5">
    <source>
        <dbReference type="ARBA" id="ARBA00024934"/>
    </source>
</evidence>
<dbReference type="PANTHER" id="PTHR30435">
    <property type="entry name" value="FLAGELLAR PROTEIN"/>
    <property type="match status" value="1"/>
</dbReference>
<evidence type="ECO:0000256" key="6">
    <source>
        <dbReference type="PIRNR" id="PIRNR002889"/>
    </source>
</evidence>
<keyword evidence="8" id="KW-0282">Flagellum</keyword>
<evidence type="ECO:0000313" key="9">
    <source>
        <dbReference type="Proteomes" id="UP000564644"/>
    </source>
</evidence>
<dbReference type="GO" id="GO:0030694">
    <property type="term" value="C:bacterial-type flagellum basal body, rod"/>
    <property type="evidence" value="ECO:0007669"/>
    <property type="project" value="InterPro"/>
</dbReference>
<dbReference type="Pfam" id="PF00460">
    <property type="entry name" value="Flg_bb_rod"/>
    <property type="match status" value="1"/>
</dbReference>
<dbReference type="AlphaFoldDB" id="A0A7X0SMZ1"/>
<dbReference type="PIRSF" id="PIRSF002889">
    <property type="entry name" value="Rod_FlgB"/>
    <property type="match status" value="1"/>
</dbReference>
<protein>
    <recommendedName>
        <fullName evidence="3 6">Flagellar basal body rod protein FlgB</fullName>
    </recommendedName>
</protein>
<keyword evidence="9" id="KW-1185">Reference proteome</keyword>
<evidence type="ECO:0000256" key="2">
    <source>
        <dbReference type="ARBA" id="ARBA00009677"/>
    </source>
</evidence>
<keyword evidence="8" id="KW-0966">Cell projection</keyword>
<dbReference type="InterPro" id="IPR019776">
    <property type="entry name" value="Flagellar_basal_body_rod_CS"/>
</dbReference>
<evidence type="ECO:0000259" key="7">
    <source>
        <dbReference type="Pfam" id="PF00460"/>
    </source>
</evidence>
<proteinExistence type="inferred from homology"/>
<evidence type="ECO:0000313" key="8">
    <source>
        <dbReference type="EMBL" id="MBB6732844.1"/>
    </source>
</evidence>
<keyword evidence="8" id="KW-0969">Cilium</keyword>
<comment type="subcellular location">
    <subcellularLocation>
        <location evidence="1 6">Bacterial flagellum basal body</location>
    </subcellularLocation>
</comment>
<comment type="similarity">
    <text evidence="2 6">Belongs to the flagella basal body rod proteins family.</text>
</comment>
<evidence type="ECO:0000256" key="1">
    <source>
        <dbReference type="ARBA" id="ARBA00004117"/>
    </source>
</evidence>